<keyword evidence="3" id="KW-1185">Reference proteome</keyword>
<dbReference type="OrthoDB" id="10564104at2759"/>
<gene>
    <name evidence="2" type="ORF">SEMRO_1950_G307370.1</name>
</gene>
<evidence type="ECO:0000313" key="3">
    <source>
        <dbReference type="Proteomes" id="UP001153069"/>
    </source>
</evidence>
<feature type="chain" id="PRO_5040468493" evidence="1">
    <location>
        <begin position="22"/>
        <end position="231"/>
    </location>
</feature>
<accession>A0A9N8EU18</accession>
<keyword evidence="1" id="KW-0732">Signal</keyword>
<proteinExistence type="predicted"/>
<dbReference type="AlphaFoldDB" id="A0A9N8EU18"/>
<comment type="caution">
    <text evidence="2">The sequence shown here is derived from an EMBL/GenBank/DDBJ whole genome shotgun (WGS) entry which is preliminary data.</text>
</comment>
<dbReference type="Proteomes" id="UP001153069">
    <property type="component" value="Unassembled WGS sequence"/>
</dbReference>
<evidence type="ECO:0000313" key="2">
    <source>
        <dbReference type="EMBL" id="CAB9527162.1"/>
    </source>
</evidence>
<name>A0A9N8EU18_9STRA</name>
<sequence length="231" mass="25927">MIHPSVCLVLLAFLRSDRSSAFQAPVMTQQLPTRAVVLSDNAPSCRSQRRFTTHLSAAEFGELSISEPSRPTPSIVTAAQAPLPWEEEKSHHNDDENWQDGQLWSLTRQRLMDIWVLPRDMSNGSWEPYAMAASAGEEALLQKAPQLLRLSHTQVLEAAKTITRTLRLPPAVLRREPMLLTMNPTQLIGGYNRLLLEHDAIRDEPHRLVQAATEWAREDNNGHGNNSSMSP</sequence>
<evidence type="ECO:0000256" key="1">
    <source>
        <dbReference type="SAM" id="SignalP"/>
    </source>
</evidence>
<reference evidence="2" key="1">
    <citation type="submission" date="2020-06" db="EMBL/GenBank/DDBJ databases">
        <authorList>
            <consortium name="Plant Systems Biology data submission"/>
        </authorList>
    </citation>
    <scope>NUCLEOTIDE SEQUENCE</scope>
    <source>
        <strain evidence="2">D6</strain>
    </source>
</reference>
<organism evidence="2 3">
    <name type="scientific">Seminavis robusta</name>
    <dbReference type="NCBI Taxonomy" id="568900"/>
    <lineage>
        <taxon>Eukaryota</taxon>
        <taxon>Sar</taxon>
        <taxon>Stramenopiles</taxon>
        <taxon>Ochrophyta</taxon>
        <taxon>Bacillariophyta</taxon>
        <taxon>Bacillariophyceae</taxon>
        <taxon>Bacillariophycidae</taxon>
        <taxon>Naviculales</taxon>
        <taxon>Naviculaceae</taxon>
        <taxon>Seminavis</taxon>
    </lineage>
</organism>
<feature type="signal peptide" evidence="1">
    <location>
        <begin position="1"/>
        <end position="21"/>
    </location>
</feature>
<dbReference type="EMBL" id="CAICTM010001948">
    <property type="protein sequence ID" value="CAB9527162.1"/>
    <property type="molecule type" value="Genomic_DNA"/>
</dbReference>
<protein>
    <submittedName>
        <fullName evidence="2">Uncharacterized protein</fullName>
    </submittedName>
</protein>